<organism evidence="2 3">
    <name type="scientific">Ooceraea biroi</name>
    <name type="common">Clonal raider ant</name>
    <name type="synonym">Cerapachys biroi</name>
    <dbReference type="NCBI Taxonomy" id="2015173"/>
    <lineage>
        <taxon>Eukaryota</taxon>
        <taxon>Metazoa</taxon>
        <taxon>Ecdysozoa</taxon>
        <taxon>Arthropoda</taxon>
        <taxon>Hexapoda</taxon>
        <taxon>Insecta</taxon>
        <taxon>Pterygota</taxon>
        <taxon>Neoptera</taxon>
        <taxon>Endopterygota</taxon>
        <taxon>Hymenoptera</taxon>
        <taxon>Apocrita</taxon>
        <taxon>Aculeata</taxon>
        <taxon>Formicoidea</taxon>
        <taxon>Formicidae</taxon>
        <taxon>Dorylinae</taxon>
        <taxon>Ooceraea</taxon>
    </lineage>
</organism>
<keyword evidence="3" id="KW-1185">Reference proteome</keyword>
<reference evidence="2 3" key="1">
    <citation type="journal article" date="2014" name="Curr. Biol.">
        <title>The genome of the clonal raider ant Cerapachys biroi.</title>
        <authorList>
            <person name="Oxley P.R."/>
            <person name="Ji L."/>
            <person name="Fetter-Pruneda I."/>
            <person name="McKenzie S.K."/>
            <person name="Li C."/>
            <person name="Hu H."/>
            <person name="Zhang G."/>
            <person name="Kronauer D.J."/>
        </authorList>
    </citation>
    <scope>NUCLEOTIDE SEQUENCE [LARGE SCALE GENOMIC DNA]</scope>
</reference>
<proteinExistence type="predicted"/>
<accession>A0A026W9S2</accession>
<evidence type="ECO:0000313" key="3">
    <source>
        <dbReference type="Proteomes" id="UP000053097"/>
    </source>
</evidence>
<dbReference type="AlphaFoldDB" id="A0A026W9S2"/>
<evidence type="ECO:0000256" key="1">
    <source>
        <dbReference type="SAM" id="MobiDB-lite"/>
    </source>
</evidence>
<gene>
    <name evidence="2" type="ORF">X777_07688</name>
</gene>
<feature type="region of interest" description="Disordered" evidence="1">
    <location>
        <begin position="95"/>
        <end position="118"/>
    </location>
</feature>
<sequence>MRSLRLRHRADGAQGVVQLGGGGNSVPGPPPPPPAAATTSGVSTTSAATTATAATAVSTAVRTAAGRTAATAGTPEFAQELVLVLDAPFTRPQLQHRTSRNLKSKFAGLEGGGHPSTSAKIDLDVRVARSDSGPCRLSHGSTESYAEIR</sequence>
<dbReference type="EMBL" id="KK107314">
    <property type="protein sequence ID" value="EZA52852.1"/>
    <property type="molecule type" value="Genomic_DNA"/>
</dbReference>
<dbReference type="OMA" id="CWPRITR"/>
<feature type="region of interest" description="Disordered" evidence="1">
    <location>
        <begin position="1"/>
        <end position="44"/>
    </location>
</feature>
<protein>
    <submittedName>
        <fullName evidence="2">Uncharacterized protein</fullName>
    </submittedName>
</protein>
<dbReference type="Proteomes" id="UP000053097">
    <property type="component" value="Unassembled WGS sequence"/>
</dbReference>
<name>A0A026W9S2_OOCBI</name>
<evidence type="ECO:0000313" key="2">
    <source>
        <dbReference type="EMBL" id="EZA52852.1"/>
    </source>
</evidence>